<dbReference type="EMBL" id="JADYXP020000073">
    <property type="protein sequence ID" value="KAL0098408.1"/>
    <property type="molecule type" value="Genomic_DNA"/>
</dbReference>
<evidence type="ECO:0000313" key="1">
    <source>
        <dbReference type="EMBL" id="KAL0098408.1"/>
    </source>
</evidence>
<protein>
    <recommendedName>
        <fullName evidence="3">Ribosomal protein L20</fullName>
    </recommendedName>
</protein>
<organism evidence="1 2">
    <name type="scientific">Cardiocondyla obscurior</name>
    <dbReference type="NCBI Taxonomy" id="286306"/>
    <lineage>
        <taxon>Eukaryota</taxon>
        <taxon>Metazoa</taxon>
        <taxon>Ecdysozoa</taxon>
        <taxon>Arthropoda</taxon>
        <taxon>Hexapoda</taxon>
        <taxon>Insecta</taxon>
        <taxon>Pterygota</taxon>
        <taxon>Neoptera</taxon>
        <taxon>Endopterygota</taxon>
        <taxon>Hymenoptera</taxon>
        <taxon>Apocrita</taxon>
        <taxon>Aculeata</taxon>
        <taxon>Formicoidea</taxon>
        <taxon>Formicidae</taxon>
        <taxon>Myrmicinae</taxon>
        <taxon>Cardiocondyla</taxon>
    </lineage>
</organism>
<dbReference type="AlphaFoldDB" id="A0AAW2E6T5"/>
<evidence type="ECO:0008006" key="3">
    <source>
        <dbReference type="Google" id="ProtNLM"/>
    </source>
</evidence>
<dbReference type="Proteomes" id="UP001430953">
    <property type="component" value="Unassembled WGS sequence"/>
</dbReference>
<proteinExistence type="predicted"/>
<name>A0AAW2E6T5_9HYME</name>
<accession>A0AAW2E6T5</accession>
<sequence>MHASSRSGRTVALRQNLASRLLRELWFSFEIFRASCRHSAKCAPSSRRSFRGRIAKELVNTRLVHNTMHASSRSGRTVALRRMYNRARRSTAVRTKVPCVADRPAARFGTVRGVVAAATRAQHDACELSVWSYRSVTAYV</sequence>
<comment type="caution">
    <text evidence="1">The sequence shown here is derived from an EMBL/GenBank/DDBJ whole genome shotgun (WGS) entry which is preliminary data.</text>
</comment>
<reference evidence="1 2" key="1">
    <citation type="submission" date="2023-03" db="EMBL/GenBank/DDBJ databases">
        <title>High recombination rates correlate with genetic variation in Cardiocondyla obscurior ants.</title>
        <authorList>
            <person name="Errbii M."/>
        </authorList>
    </citation>
    <scope>NUCLEOTIDE SEQUENCE [LARGE SCALE GENOMIC DNA]</scope>
    <source>
        <strain evidence="1">Alpha-2009</strain>
        <tissue evidence="1">Whole body</tissue>
    </source>
</reference>
<gene>
    <name evidence="1" type="ORF">PUN28_020364</name>
</gene>
<evidence type="ECO:0000313" key="2">
    <source>
        <dbReference type="Proteomes" id="UP001430953"/>
    </source>
</evidence>
<keyword evidence="2" id="KW-1185">Reference proteome</keyword>